<name>A0A9X3DES7_9SPHI</name>
<comment type="caution">
    <text evidence="1">The sequence shown here is derived from an EMBL/GenBank/DDBJ whole genome shotgun (WGS) entry which is preliminary data.</text>
</comment>
<keyword evidence="2" id="KW-1185">Reference proteome</keyword>
<sequence>MSTAATVFQDAIVEAGKRFTYNKFESRLSKYSVIQAFKDNSALMLPESTIDKLRTAAVRPLKIPVLNRYAATVINNRSCVITPDSVTSAFKTMAWVTMGFAVGITPSISVNNYISEEDDLAFQFEMGLKAVYSALDSMGYQTLETNKTGVFPSPLYTNASGAYQIPNIDRKEFYAKLPAIMRRHDFDGRIVDIANTEAIIDPAYIAAQGSANGQNLQYQVLNMDMYRSNRVLTGANVVETHYDMPEGAIGVYNWIDYESQKRLNIHSGKGWTQYVDPLFGFTWGVFFDHDCVDGRFVKKWNIIADFSFMTAYSSTTDTAIVKSEILKPVTV</sequence>
<dbReference type="AlphaFoldDB" id="A0A9X3DES7"/>
<accession>A0A9X3DES7</accession>
<reference evidence="1" key="1">
    <citation type="submission" date="2022-11" db="EMBL/GenBank/DDBJ databases">
        <authorList>
            <person name="Graham C."/>
            <person name="Newman J.D."/>
        </authorList>
    </citation>
    <scope>NUCLEOTIDE SEQUENCE</scope>
    <source>
        <strain evidence="1">DSM 19486</strain>
    </source>
</reference>
<dbReference type="EMBL" id="JAPJUH010000002">
    <property type="protein sequence ID" value="MCX3264810.1"/>
    <property type="molecule type" value="Genomic_DNA"/>
</dbReference>
<dbReference type="Proteomes" id="UP001142592">
    <property type="component" value="Unassembled WGS sequence"/>
</dbReference>
<evidence type="ECO:0000313" key="1">
    <source>
        <dbReference type="EMBL" id="MCX3264810.1"/>
    </source>
</evidence>
<protein>
    <submittedName>
        <fullName evidence="1">Uncharacterized protein</fullName>
    </submittedName>
</protein>
<dbReference type="RefSeq" id="WP_010600044.1">
    <property type="nucleotide sequence ID" value="NZ_JAPJUH010000002.1"/>
</dbReference>
<evidence type="ECO:0000313" key="2">
    <source>
        <dbReference type="Proteomes" id="UP001142592"/>
    </source>
</evidence>
<proteinExistence type="predicted"/>
<organism evidence="1 2">
    <name type="scientific">Pedobacter agri</name>
    <dbReference type="NCBI Taxonomy" id="454586"/>
    <lineage>
        <taxon>Bacteria</taxon>
        <taxon>Pseudomonadati</taxon>
        <taxon>Bacteroidota</taxon>
        <taxon>Sphingobacteriia</taxon>
        <taxon>Sphingobacteriales</taxon>
        <taxon>Sphingobacteriaceae</taxon>
        <taxon>Pedobacter</taxon>
    </lineage>
</organism>
<gene>
    <name evidence="1" type="ORF">OQZ29_08650</name>
</gene>